<dbReference type="AlphaFoldDB" id="F3ZQV8"/>
<evidence type="ECO:0000256" key="2">
    <source>
        <dbReference type="SAM" id="SignalP"/>
    </source>
</evidence>
<feature type="chain" id="PRO_5003305406" description="Outer membrane protein beta-barrel domain-containing protein" evidence="2">
    <location>
        <begin position="22"/>
        <end position="207"/>
    </location>
</feature>
<accession>F3ZQV8</accession>
<keyword evidence="5" id="KW-1185">Reference proteome</keyword>
<gene>
    <name evidence="4" type="ORF">Bcop_0398</name>
</gene>
<name>F3ZQV8_9BACE</name>
<dbReference type="Pfam" id="PF13505">
    <property type="entry name" value="OMP_b-brl"/>
    <property type="match status" value="1"/>
</dbReference>
<reference evidence="4 5" key="1">
    <citation type="journal article" date="2011" name="Stand. Genomic Sci.">
        <title>Non-contiguous finished genome sequence of Bacteroides coprosuis type strain (PC139).</title>
        <authorList>
            <person name="Land M."/>
            <person name="Held B."/>
            <person name="Gronow S."/>
            <person name="Abt B."/>
            <person name="Lucas S."/>
            <person name="Del Rio T.G."/>
            <person name="Nolan M."/>
            <person name="Tice H."/>
            <person name="Cheng J.F."/>
            <person name="Pitluck S."/>
            <person name="Liolios K."/>
            <person name="Pagani I."/>
            <person name="Ivanova N."/>
            <person name="Mavromatis K."/>
            <person name="Mikhailova N."/>
            <person name="Pati A."/>
            <person name="Tapia R."/>
            <person name="Han C."/>
            <person name="Goodwin L."/>
            <person name="Chen A."/>
            <person name="Palaniappan K."/>
            <person name="Hauser L."/>
            <person name="Brambilla E.M."/>
            <person name="Rohde M."/>
            <person name="Goker M."/>
            <person name="Detter J.C."/>
            <person name="Woyke T."/>
            <person name="Bristow J."/>
            <person name="Eisen J.A."/>
            <person name="Markowitz V."/>
            <person name="Hugenholtz P."/>
            <person name="Kyrpides N.C."/>
            <person name="Klenk H.P."/>
            <person name="Lapidus A."/>
        </authorList>
    </citation>
    <scope>NUCLEOTIDE SEQUENCE [LARGE SCALE GENOMIC DNA]</scope>
    <source>
        <strain evidence="4 5">DSM 18011</strain>
    </source>
</reference>
<dbReference type="InterPro" id="IPR027385">
    <property type="entry name" value="Beta-barrel_OMP"/>
</dbReference>
<evidence type="ECO:0000313" key="5">
    <source>
        <dbReference type="Proteomes" id="UP000018439"/>
    </source>
</evidence>
<evidence type="ECO:0000259" key="3">
    <source>
        <dbReference type="Pfam" id="PF13505"/>
    </source>
</evidence>
<feature type="signal peptide" evidence="2">
    <location>
        <begin position="1"/>
        <end position="21"/>
    </location>
</feature>
<evidence type="ECO:0000313" key="4">
    <source>
        <dbReference type="EMBL" id="EGJ70616.1"/>
    </source>
</evidence>
<dbReference type="Proteomes" id="UP000018439">
    <property type="component" value="Chromosome"/>
</dbReference>
<proteinExistence type="predicted"/>
<evidence type="ECO:0000256" key="1">
    <source>
        <dbReference type="ARBA" id="ARBA00022729"/>
    </source>
</evidence>
<dbReference type="OrthoDB" id="1011633at2"/>
<keyword evidence="1 2" id="KW-0732">Signal</keyword>
<sequence length="207" mass="22938">MKKSFYLVLVMLLGFSFTAHSQIKFGIKGGLNVTKVSFSNLPSNFDSNNRVGFFAGPTLDVKLPLVGLGVDGAFLFSKRDAKVEYNGKNETFSETGFDIPINLKYTFGLSSLASFYLAAGPNFFFNIDKSQKVDDVKFNKKSAQVGINMGGGVTFLTHYRLGINYNIPLNKSADGVTISDAKETLEENFKDASYKSKNWQISFTYLF</sequence>
<dbReference type="HOGENOM" id="CLU_082049_5_2_10"/>
<feature type="domain" description="Outer membrane protein beta-barrel" evidence="3">
    <location>
        <begin position="8"/>
        <end position="207"/>
    </location>
</feature>
<dbReference type="STRING" id="679937.Bcop_0398"/>
<dbReference type="EMBL" id="CM001167">
    <property type="protein sequence ID" value="EGJ70616.1"/>
    <property type="molecule type" value="Genomic_DNA"/>
</dbReference>
<organism evidence="4 5">
    <name type="scientific">Bacteroides coprosuis DSM 18011</name>
    <dbReference type="NCBI Taxonomy" id="679937"/>
    <lineage>
        <taxon>Bacteria</taxon>
        <taxon>Pseudomonadati</taxon>
        <taxon>Bacteroidota</taxon>
        <taxon>Bacteroidia</taxon>
        <taxon>Bacteroidales</taxon>
        <taxon>Bacteroidaceae</taxon>
        <taxon>Bacteroides</taxon>
    </lineage>
</organism>
<protein>
    <recommendedName>
        <fullName evidence="3">Outer membrane protein beta-barrel domain-containing protein</fullName>
    </recommendedName>
</protein>
<dbReference type="eggNOG" id="COG3637">
    <property type="taxonomic scope" value="Bacteria"/>
</dbReference>